<evidence type="ECO:0000313" key="2">
    <source>
        <dbReference type="Proteomes" id="UP001551329"/>
    </source>
</evidence>
<dbReference type="EMBL" id="JBEZAE010000015">
    <property type="protein sequence ID" value="MEU7072979.1"/>
    <property type="molecule type" value="Genomic_DNA"/>
</dbReference>
<proteinExistence type="predicted"/>
<protein>
    <submittedName>
        <fullName evidence="1">Uncharacterized protein</fullName>
    </submittedName>
</protein>
<accession>A0ABV3CDX6</accession>
<sequence length="101" mass="11713">MQSDEYYETMRQEMLASGLYTPDDVDMLVRAYRSRDEDFSAKEAEVGRPLLVHRMRRTNTTSITDCCKRSLDEPELKYDYVTHLVAKVTCEGRRGRAVPST</sequence>
<reference evidence="1 2" key="1">
    <citation type="submission" date="2024-06" db="EMBL/GenBank/DDBJ databases">
        <title>The Natural Products Discovery Center: Release of the First 8490 Sequenced Strains for Exploring Actinobacteria Biosynthetic Diversity.</title>
        <authorList>
            <person name="Kalkreuter E."/>
            <person name="Kautsar S.A."/>
            <person name="Yang D."/>
            <person name="Bader C.D."/>
            <person name="Teijaro C.N."/>
            <person name="Fluegel L."/>
            <person name="Davis C.M."/>
            <person name="Simpson J.R."/>
            <person name="Lauterbach L."/>
            <person name="Steele A.D."/>
            <person name="Gui C."/>
            <person name="Meng S."/>
            <person name="Li G."/>
            <person name="Viehrig K."/>
            <person name="Ye F."/>
            <person name="Su P."/>
            <person name="Kiefer A.F."/>
            <person name="Nichols A."/>
            <person name="Cepeda A.J."/>
            <person name="Yan W."/>
            <person name="Fan B."/>
            <person name="Jiang Y."/>
            <person name="Adhikari A."/>
            <person name="Zheng C.-J."/>
            <person name="Schuster L."/>
            <person name="Cowan T.M."/>
            <person name="Smanski M.J."/>
            <person name="Chevrette M.G."/>
            <person name="De Carvalho L.P.S."/>
            <person name="Shen B."/>
        </authorList>
    </citation>
    <scope>NUCLEOTIDE SEQUENCE [LARGE SCALE GENOMIC DNA]</scope>
    <source>
        <strain evidence="1 2">NPDC045974</strain>
    </source>
</reference>
<comment type="caution">
    <text evidence="1">The sequence shown here is derived from an EMBL/GenBank/DDBJ whole genome shotgun (WGS) entry which is preliminary data.</text>
</comment>
<gene>
    <name evidence="1" type="ORF">AB0A88_22915</name>
</gene>
<keyword evidence="2" id="KW-1185">Reference proteome</keyword>
<name>A0ABV3CDX6_9ACTN</name>
<evidence type="ECO:0000313" key="1">
    <source>
        <dbReference type="EMBL" id="MEU7072979.1"/>
    </source>
</evidence>
<organism evidence="1 2">
    <name type="scientific">Streptomyces narbonensis</name>
    <dbReference type="NCBI Taxonomy" id="67333"/>
    <lineage>
        <taxon>Bacteria</taxon>
        <taxon>Bacillati</taxon>
        <taxon>Actinomycetota</taxon>
        <taxon>Actinomycetes</taxon>
        <taxon>Kitasatosporales</taxon>
        <taxon>Streptomycetaceae</taxon>
        <taxon>Streptomyces</taxon>
    </lineage>
</organism>
<dbReference type="RefSeq" id="WP_358476282.1">
    <property type="nucleotide sequence ID" value="NZ_JBEZAE010000015.1"/>
</dbReference>
<dbReference type="Proteomes" id="UP001551329">
    <property type="component" value="Unassembled WGS sequence"/>
</dbReference>